<sequence length="132" mass="14720">MAAHGKVSIFAELHAGIRIAVAYQREVASSYGLPPTPARRALFIVYETMIPYLAERISSRMAAHGIILAGSQFGELYGRDNPRSNQVQSSDAAESSTSTSVPISVLSKFRERLRGLWWQATQKWPTVFEFFL</sequence>
<accession>A0A8K0HSH8</accession>
<evidence type="ECO:0000313" key="1">
    <source>
        <dbReference type="EMBL" id="KAG1326196.1"/>
    </source>
</evidence>
<dbReference type="OrthoDB" id="6270329at2759"/>
<reference evidence="1" key="2">
    <citation type="submission" date="2019-07" db="EMBL/GenBank/DDBJ databases">
        <authorList>
            <person name="Yang Y."/>
            <person name="Bocs S."/>
            <person name="Baudouin L."/>
        </authorList>
    </citation>
    <scope>NUCLEOTIDE SEQUENCE</scope>
    <source>
        <tissue evidence="1">Spear leaf of Hainan Tall coconut</tissue>
    </source>
</reference>
<reference evidence="1" key="1">
    <citation type="journal article" date="2017" name="Gigascience">
        <title>The genome draft of coconut (Cocos nucifera).</title>
        <authorList>
            <person name="Xiao Y."/>
            <person name="Xu P."/>
            <person name="Fan H."/>
            <person name="Baudouin L."/>
            <person name="Xia W."/>
            <person name="Bocs S."/>
            <person name="Xu J."/>
            <person name="Li Q."/>
            <person name="Guo A."/>
            <person name="Zhou L."/>
            <person name="Li J."/>
            <person name="Wu Y."/>
            <person name="Ma Z."/>
            <person name="Armero A."/>
            <person name="Issali A.E."/>
            <person name="Liu N."/>
            <person name="Peng M."/>
            <person name="Yang Y."/>
        </authorList>
    </citation>
    <scope>NUCLEOTIDE SEQUENCE</scope>
    <source>
        <tissue evidence="1">Spear leaf of Hainan Tall coconut</tissue>
    </source>
</reference>
<comment type="caution">
    <text evidence="1">The sequence shown here is derived from an EMBL/GenBank/DDBJ whole genome shotgun (WGS) entry which is preliminary data.</text>
</comment>
<proteinExistence type="predicted"/>
<keyword evidence="2" id="KW-1185">Reference proteome</keyword>
<evidence type="ECO:0000313" key="2">
    <source>
        <dbReference type="Proteomes" id="UP000797356"/>
    </source>
</evidence>
<dbReference type="EMBL" id="CM017872">
    <property type="protein sequence ID" value="KAG1326196.1"/>
    <property type="molecule type" value="Genomic_DNA"/>
</dbReference>
<dbReference type="AlphaFoldDB" id="A0A8K0HSH8"/>
<dbReference type="Proteomes" id="UP000797356">
    <property type="component" value="Chromosome 1"/>
</dbReference>
<organism evidence="1 2">
    <name type="scientific">Cocos nucifera</name>
    <name type="common">Coconut palm</name>
    <dbReference type="NCBI Taxonomy" id="13894"/>
    <lineage>
        <taxon>Eukaryota</taxon>
        <taxon>Viridiplantae</taxon>
        <taxon>Streptophyta</taxon>
        <taxon>Embryophyta</taxon>
        <taxon>Tracheophyta</taxon>
        <taxon>Spermatophyta</taxon>
        <taxon>Magnoliopsida</taxon>
        <taxon>Liliopsida</taxon>
        <taxon>Arecaceae</taxon>
        <taxon>Arecoideae</taxon>
        <taxon>Cocoseae</taxon>
        <taxon>Attaleinae</taxon>
        <taxon>Cocos</taxon>
    </lineage>
</organism>
<name>A0A8K0HSH8_COCNU</name>
<protein>
    <submittedName>
        <fullName evidence="1">Putative Peroxisome biogenesis factor 10</fullName>
    </submittedName>
</protein>
<gene>
    <name evidence="1" type="ORF">COCNU_01G001300</name>
</gene>